<evidence type="ECO:0000256" key="11">
    <source>
        <dbReference type="ARBA" id="ARBA00049902"/>
    </source>
</evidence>
<dbReference type="SUPFAM" id="SSF56601">
    <property type="entry name" value="beta-lactamase/transpeptidase-like"/>
    <property type="match status" value="1"/>
</dbReference>
<feature type="domain" description="Penicillin-binding protein transpeptidase" evidence="13">
    <location>
        <begin position="313"/>
        <end position="547"/>
    </location>
</feature>
<dbReference type="PANTHER" id="PTHR32282">
    <property type="entry name" value="BINDING PROTEIN TRANSPEPTIDASE, PUTATIVE-RELATED"/>
    <property type="match status" value="1"/>
</dbReference>
<evidence type="ECO:0000256" key="10">
    <source>
        <dbReference type="ARBA" id="ARBA00044770"/>
    </source>
</evidence>
<dbReference type="InterPro" id="IPR012338">
    <property type="entry name" value="Beta-lactam/transpept-like"/>
</dbReference>
<keyword evidence="9" id="KW-0511">Multifunctional enzyme</keyword>
<dbReference type="STRING" id="349521.HCH_07030"/>
<keyword evidence="12" id="KW-0732">Signal</keyword>
<evidence type="ECO:0000256" key="1">
    <source>
        <dbReference type="ARBA" id="ARBA00004752"/>
    </source>
</evidence>
<evidence type="ECO:0000256" key="12">
    <source>
        <dbReference type="SAM" id="SignalP"/>
    </source>
</evidence>
<evidence type="ECO:0000259" key="14">
    <source>
        <dbReference type="Pfam" id="PF00912"/>
    </source>
</evidence>
<protein>
    <recommendedName>
        <fullName evidence="10">peptidoglycan glycosyltransferase</fullName>
        <ecNumber evidence="10">2.4.99.28</ecNumber>
    </recommendedName>
</protein>
<evidence type="ECO:0000256" key="9">
    <source>
        <dbReference type="ARBA" id="ARBA00023268"/>
    </source>
</evidence>
<keyword evidence="16" id="KW-1185">Reference proteome</keyword>
<dbReference type="GO" id="GO:0009252">
    <property type="term" value="P:peptidoglycan biosynthetic process"/>
    <property type="evidence" value="ECO:0007669"/>
    <property type="project" value="UniProtKB-UniPathway"/>
</dbReference>
<dbReference type="GO" id="GO:0006508">
    <property type="term" value="P:proteolysis"/>
    <property type="evidence" value="ECO:0007669"/>
    <property type="project" value="UniProtKB-KW"/>
</dbReference>
<dbReference type="InterPro" id="IPR050396">
    <property type="entry name" value="Glycosyltr_51/Transpeptidase"/>
</dbReference>
<dbReference type="Gene3D" id="1.10.3810.10">
    <property type="entry name" value="Biosynthetic peptidoglycan transglycosylase-like"/>
    <property type="match status" value="1"/>
</dbReference>
<dbReference type="HOGENOM" id="CLU_006354_7_1_6"/>
<dbReference type="InterPro" id="IPR036950">
    <property type="entry name" value="PBP_transglycosylase"/>
</dbReference>
<keyword evidence="5" id="KW-0645">Protease</keyword>
<evidence type="ECO:0000256" key="4">
    <source>
        <dbReference type="ARBA" id="ARBA00022645"/>
    </source>
</evidence>
<reference evidence="15 16" key="1">
    <citation type="journal article" date="2005" name="Nucleic Acids Res.">
        <title>Genomic blueprint of Hahella chejuensis, a marine microbe producing an algicidal agent.</title>
        <authorList>
            <person name="Jeong H."/>
            <person name="Yim J.H."/>
            <person name="Lee C."/>
            <person name="Choi S.-H."/>
            <person name="Park Y.K."/>
            <person name="Yoon S.H."/>
            <person name="Hur C.-G."/>
            <person name="Kang H.-Y."/>
            <person name="Kim D."/>
            <person name="Lee H.H."/>
            <person name="Park K.H."/>
            <person name="Park S.-H."/>
            <person name="Park H.-S."/>
            <person name="Lee H.K."/>
            <person name="Oh T.K."/>
            <person name="Kim J.F."/>
        </authorList>
    </citation>
    <scope>NUCLEOTIDE SEQUENCE [LARGE SCALE GENOMIC DNA]</scope>
    <source>
        <strain evidence="15 16">KCTC 2396</strain>
    </source>
</reference>
<dbReference type="EC" id="2.4.99.28" evidence="10"/>
<dbReference type="Gene3D" id="3.40.710.10">
    <property type="entry name" value="DD-peptidase/beta-lactamase superfamily"/>
    <property type="match status" value="1"/>
</dbReference>
<proteinExistence type="inferred from homology"/>
<gene>
    <name evidence="15" type="ordered locus">HCH_07030</name>
</gene>
<organism evidence="15 16">
    <name type="scientific">Hahella chejuensis (strain KCTC 2396)</name>
    <dbReference type="NCBI Taxonomy" id="349521"/>
    <lineage>
        <taxon>Bacteria</taxon>
        <taxon>Pseudomonadati</taxon>
        <taxon>Pseudomonadota</taxon>
        <taxon>Gammaproteobacteria</taxon>
        <taxon>Oceanospirillales</taxon>
        <taxon>Hahellaceae</taxon>
        <taxon>Hahella</taxon>
    </lineage>
</organism>
<evidence type="ECO:0000256" key="7">
    <source>
        <dbReference type="ARBA" id="ARBA00022679"/>
    </source>
</evidence>
<dbReference type="InterPro" id="IPR001460">
    <property type="entry name" value="PCN-bd_Tpept"/>
</dbReference>
<evidence type="ECO:0000256" key="6">
    <source>
        <dbReference type="ARBA" id="ARBA00022676"/>
    </source>
</evidence>
<keyword evidence="8" id="KW-0378">Hydrolase</keyword>
<evidence type="ECO:0000259" key="13">
    <source>
        <dbReference type="Pfam" id="PF00905"/>
    </source>
</evidence>
<sequence>MLRKLMRARKKLAAGVAVTVTLSCAALAGATYFAIKPLPEDLSAVISSASKNTYLDRRGKRLNITYENEWNIYDVNDFHNIPEFLRRAFILSEDKRFYSHGGVDWLARLNAARQNVMSGGVVRGASTISEQVVRMLHPRPRTPWSRWIEGFEAANLEAQFSKVEILEFYLNQVPYSARRRGVIQAAQYYFGRDLSTLNYKEMLALAVLVRSPRWLDPQRQLRNLNRAIDNLLDRLDLDDDERAAIAAQTLELQKTDIHYDLSHFIRFAENRLNAQNLENGAVYTTIDTELQTKIQQTLDNRLDNLASYRVQNGAVLVIDHENNEILSWVVGYAGRDDKPFNRIDAITTPRQPGSTLKPLLYANAIRKGWTAATMLDDSPLQESVGLGMHTYHNYSRGYYGLISLREALGNSLNIPAVLAVQYVGPGEFLNFLHDLGVDSLSGHPNVYGDGLALGNGEMTLYELVQAYSVMARMGDFRPLSFTEGGRSYQGHRVLSEDISSLVADIMSDPAAREKEFGWDSVLNFPHQTAVKTGTSSDYRDAWSVGFNDKYTVGVWMGNLDYAEMNKVTGSMGPAYVLRSVFNELNKNREVKPLYLSNNLQKLPVCITTGELAANGCESRDEWFLPGTVPGGASKSIDEVRIRKPSKGLLMAMDPRIPDESEYFEFALTEADNIESVKWFINGALVATTNKPTYNWKLSKGDFSTRAEIAFTDGAQPVITEEIQYRVN</sequence>
<dbReference type="RefSeq" id="WP_011400694.1">
    <property type="nucleotide sequence ID" value="NC_007645.1"/>
</dbReference>
<comment type="similarity">
    <text evidence="3">In the N-terminal section; belongs to the glycosyltransferase 51 family.</text>
</comment>
<dbReference type="PANTHER" id="PTHR32282:SF15">
    <property type="entry name" value="PENICILLIN-BINDING PROTEIN 1C"/>
    <property type="match status" value="1"/>
</dbReference>
<dbReference type="PROSITE" id="PS51257">
    <property type="entry name" value="PROKAR_LIPOPROTEIN"/>
    <property type="match status" value="1"/>
</dbReference>
<comment type="pathway">
    <text evidence="1">Cell wall biogenesis; peptidoglycan biosynthesis.</text>
</comment>
<dbReference type="SUPFAM" id="SSF53955">
    <property type="entry name" value="Lysozyme-like"/>
    <property type="match status" value="1"/>
</dbReference>
<dbReference type="eggNOG" id="COG4953">
    <property type="taxonomic scope" value="Bacteria"/>
</dbReference>
<dbReference type="OrthoDB" id="9766909at2"/>
<dbReference type="GO" id="GO:0004180">
    <property type="term" value="F:carboxypeptidase activity"/>
    <property type="evidence" value="ECO:0007669"/>
    <property type="project" value="UniProtKB-KW"/>
</dbReference>
<dbReference type="InterPro" id="IPR023346">
    <property type="entry name" value="Lysozyme-like_dom_sf"/>
</dbReference>
<keyword evidence="6" id="KW-0328">Glycosyltransferase</keyword>
<evidence type="ECO:0000256" key="2">
    <source>
        <dbReference type="ARBA" id="ARBA00007090"/>
    </source>
</evidence>
<comment type="catalytic activity">
    <reaction evidence="11">
        <text>[GlcNAc-(1-&gt;4)-Mur2Ac(oyl-L-Ala-gamma-D-Glu-L-Lys-D-Ala-D-Ala)](n)-di-trans,octa-cis-undecaprenyl diphosphate + beta-D-GlcNAc-(1-&gt;4)-Mur2Ac(oyl-L-Ala-gamma-D-Glu-L-Lys-D-Ala-D-Ala)-di-trans,octa-cis-undecaprenyl diphosphate = [GlcNAc-(1-&gt;4)-Mur2Ac(oyl-L-Ala-gamma-D-Glu-L-Lys-D-Ala-D-Ala)](n+1)-di-trans,octa-cis-undecaprenyl diphosphate + di-trans,octa-cis-undecaprenyl diphosphate + H(+)</text>
        <dbReference type="Rhea" id="RHEA:23708"/>
        <dbReference type="Rhea" id="RHEA-COMP:9602"/>
        <dbReference type="Rhea" id="RHEA-COMP:9603"/>
        <dbReference type="ChEBI" id="CHEBI:15378"/>
        <dbReference type="ChEBI" id="CHEBI:58405"/>
        <dbReference type="ChEBI" id="CHEBI:60033"/>
        <dbReference type="ChEBI" id="CHEBI:78435"/>
        <dbReference type="EC" id="2.4.99.28"/>
    </reaction>
</comment>
<dbReference type="InterPro" id="IPR001264">
    <property type="entry name" value="Glyco_trans_51"/>
</dbReference>
<dbReference type="GO" id="GO:0008955">
    <property type="term" value="F:peptidoglycan glycosyltransferase activity"/>
    <property type="evidence" value="ECO:0007669"/>
    <property type="project" value="UniProtKB-EC"/>
</dbReference>
<dbReference type="KEGG" id="hch:HCH_07030"/>
<name>Q2S6T0_HAHCH</name>
<feature type="chain" id="PRO_5005694427" description="peptidoglycan glycosyltransferase" evidence="12">
    <location>
        <begin position="29"/>
        <end position="727"/>
    </location>
</feature>
<dbReference type="EMBL" id="CP000155">
    <property type="protein sequence ID" value="ABC33644.1"/>
    <property type="molecule type" value="Genomic_DNA"/>
</dbReference>
<evidence type="ECO:0000256" key="8">
    <source>
        <dbReference type="ARBA" id="ARBA00022801"/>
    </source>
</evidence>
<dbReference type="AlphaFoldDB" id="Q2S6T0"/>
<dbReference type="UniPathway" id="UPA00219"/>
<keyword evidence="4 15" id="KW-0121">Carboxypeptidase</keyword>
<dbReference type="GO" id="GO:0008658">
    <property type="term" value="F:penicillin binding"/>
    <property type="evidence" value="ECO:0007669"/>
    <property type="project" value="InterPro"/>
</dbReference>
<dbReference type="GO" id="GO:0030288">
    <property type="term" value="C:outer membrane-bounded periplasmic space"/>
    <property type="evidence" value="ECO:0007669"/>
    <property type="project" value="TreeGrafter"/>
</dbReference>
<evidence type="ECO:0000256" key="5">
    <source>
        <dbReference type="ARBA" id="ARBA00022670"/>
    </source>
</evidence>
<dbReference type="Pfam" id="PF00905">
    <property type="entry name" value="Transpeptidase"/>
    <property type="match status" value="1"/>
</dbReference>
<dbReference type="CAZy" id="GT51">
    <property type="family name" value="Glycosyltransferase Family 51"/>
</dbReference>
<keyword evidence="7" id="KW-0808">Transferase</keyword>
<evidence type="ECO:0000313" key="15">
    <source>
        <dbReference type="EMBL" id="ABC33644.1"/>
    </source>
</evidence>
<evidence type="ECO:0000313" key="16">
    <source>
        <dbReference type="Proteomes" id="UP000000238"/>
    </source>
</evidence>
<accession>Q2S6T0</accession>
<feature type="signal peptide" evidence="12">
    <location>
        <begin position="1"/>
        <end position="28"/>
    </location>
</feature>
<evidence type="ECO:0000256" key="3">
    <source>
        <dbReference type="ARBA" id="ARBA00007739"/>
    </source>
</evidence>
<dbReference type="Proteomes" id="UP000000238">
    <property type="component" value="Chromosome"/>
</dbReference>
<dbReference type="Pfam" id="PF00912">
    <property type="entry name" value="Transgly"/>
    <property type="match status" value="1"/>
</dbReference>
<feature type="domain" description="Glycosyl transferase family 51" evidence="14">
    <location>
        <begin position="74"/>
        <end position="235"/>
    </location>
</feature>
<comment type="similarity">
    <text evidence="2">In the C-terminal section; belongs to the transpeptidase family.</text>
</comment>